<reference evidence="1" key="1">
    <citation type="submission" date="2019-08" db="EMBL/GenBank/DDBJ databases">
        <authorList>
            <person name="Kucharzyk K."/>
            <person name="Murdoch R.W."/>
            <person name="Higgins S."/>
            <person name="Loffler F."/>
        </authorList>
    </citation>
    <scope>NUCLEOTIDE SEQUENCE</scope>
</reference>
<accession>A0A644YKD2</accession>
<proteinExistence type="predicted"/>
<comment type="caution">
    <text evidence="1">The sequence shown here is derived from an EMBL/GenBank/DDBJ whole genome shotgun (WGS) entry which is preliminary data.</text>
</comment>
<protein>
    <submittedName>
        <fullName evidence="1">Uncharacterized protein</fullName>
    </submittedName>
</protein>
<evidence type="ECO:0000313" key="1">
    <source>
        <dbReference type="EMBL" id="MPM28956.1"/>
    </source>
</evidence>
<dbReference type="AlphaFoldDB" id="A0A644YKD2"/>
<sequence length="258" mass="26810">MNGKDVTHRLADVVVNAPAVPDGLHDGGEIIVQQNKVGRLAGDLGAPAAHGDADVGIFEGGRVVDAVARHGDHLAVIPEGLHDAHLVLRDHPGEDAGGFHLFAKLLFGHIIQHVACNNVVAVFHADFFRDGGGGEAVVAGDHDDTDAGLSAAGNVPFHARPRRVGQADESQKGQAYVSDVVGDAAHVGAVPGGDGDDPQALAGHPPEAAYRRRALFFRHGAQGYDLFGGAFRGDEQLSVVPPDVAHHLELVGEGVFLN</sequence>
<name>A0A644YKD2_9ZZZZ</name>
<organism evidence="1">
    <name type="scientific">bioreactor metagenome</name>
    <dbReference type="NCBI Taxonomy" id="1076179"/>
    <lineage>
        <taxon>unclassified sequences</taxon>
        <taxon>metagenomes</taxon>
        <taxon>ecological metagenomes</taxon>
    </lineage>
</organism>
<gene>
    <name evidence="1" type="ORF">SDC9_75494</name>
</gene>
<dbReference type="EMBL" id="VSSQ01005389">
    <property type="protein sequence ID" value="MPM28956.1"/>
    <property type="molecule type" value="Genomic_DNA"/>
</dbReference>